<keyword evidence="3" id="KW-0378">Hydrolase</keyword>
<evidence type="ECO:0000259" key="1">
    <source>
        <dbReference type="Pfam" id="PF04471"/>
    </source>
</evidence>
<name>A0ABP8Q7F9_9BACT</name>
<accession>A0ABP8Q7F9</accession>
<dbReference type="RefSeq" id="WP_208130778.1">
    <property type="nucleotide sequence ID" value="NZ_BAABGQ010000005.1"/>
</dbReference>
<gene>
    <name evidence="3" type="ORF">GCM10023172_15340</name>
</gene>
<dbReference type="EMBL" id="BAABGQ010000005">
    <property type="protein sequence ID" value="GAA4498413.1"/>
    <property type="molecule type" value="Genomic_DNA"/>
</dbReference>
<evidence type="ECO:0000313" key="4">
    <source>
        <dbReference type="Proteomes" id="UP001501243"/>
    </source>
</evidence>
<evidence type="ECO:0000313" key="3">
    <source>
        <dbReference type="EMBL" id="GAA4498413.1"/>
    </source>
</evidence>
<sequence>MAIPDFQTIMLPLMQTIANGHEVKMADIKTSLAEKFKLTSLELNELLPSGKQPVFNNRIGWSKTHLKKAGLVDSPKKGFIKITPLGISVLQKSPTLINVSFLKQYPAYLEFITGTNNSTPASELKSTNVINNQVTSATESTKTPDEILEGAHQQLRNSLVQDIISTLKGVSPYFFEKIVVDLLVKMGYGGSFKDAGSTTKKSGDDGIDGIIKEDKLGLDVIYIQAKRWNSPVGRPEIHSFVGALAGQGAKKGVFITTDRFTADAKNFVPKNETKIVLIDGEQLAQYMIDYNLGVSTINTYEIKRLDTDFFEED</sequence>
<feature type="domain" description="Restriction system protein Mrr-like N-terminal" evidence="2">
    <location>
        <begin position="6"/>
        <end position="91"/>
    </location>
</feature>
<dbReference type="InterPro" id="IPR011335">
    <property type="entry name" value="Restrct_endonuc-II-like"/>
</dbReference>
<dbReference type="Proteomes" id="UP001501243">
    <property type="component" value="Unassembled WGS sequence"/>
</dbReference>
<proteinExistence type="predicted"/>
<dbReference type="Pfam" id="PF04471">
    <property type="entry name" value="Mrr_cat"/>
    <property type="match status" value="1"/>
</dbReference>
<dbReference type="GO" id="GO:0004519">
    <property type="term" value="F:endonuclease activity"/>
    <property type="evidence" value="ECO:0007669"/>
    <property type="project" value="UniProtKB-KW"/>
</dbReference>
<dbReference type="InterPro" id="IPR011856">
    <property type="entry name" value="tRNA_endonuc-like_dom_sf"/>
</dbReference>
<evidence type="ECO:0000259" key="2">
    <source>
        <dbReference type="Pfam" id="PF14338"/>
    </source>
</evidence>
<reference evidence="4" key="1">
    <citation type="journal article" date="2019" name="Int. J. Syst. Evol. Microbiol.">
        <title>The Global Catalogue of Microorganisms (GCM) 10K type strain sequencing project: providing services to taxonomists for standard genome sequencing and annotation.</title>
        <authorList>
            <consortium name="The Broad Institute Genomics Platform"/>
            <consortium name="The Broad Institute Genome Sequencing Center for Infectious Disease"/>
            <person name="Wu L."/>
            <person name="Ma J."/>
        </authorList>
    </citation>
    <scope>NUCLEOTIDE SEQUENCE [LARGE SCALE GENOMIC DNA]</scope>
    <source>
        <strain evidence="4">JCM 17841</strain>
    </source>
</reference>
<dbReference type="InterPro" id="IPR007560">
    <property type="entry name" value="Restrct_endonuc_IV_Mrr"/>
</dbReference>
<dbReference type="SUPFAM" id="SSF52980">
    <property type="entry name" value="Restriction endonuclease-like"/>
    <property type="match status" value="1"/>
</dbReference>
<dbReference type="PANTHER" id="PTHR30015">
    <property type="entry name" value="MRR RESTRICTION SYSTEM PROTEIN"/>
    <property type="match status" value="1"/>
</dbReference>
<dbReference type="InterPro" id="IPR025745">
    <property type="entry name" value="Mrr-like_N_dom"/>
</dbReference>
<organism evidence="3 4">
    <name type="scientific">Hymenobacter ginsengisoli</name>
    <dbReference type="NCBI Taxonomy" id="1051626"/>
    <lineage>
        <taxon>Bacteria</taxon>
        <taxon>Pseudomonadati</taxon>
        <taxon>Bacteroidota</taxon>
        <taxon>Cytophagia</taxon>
        <taxon>Cytophagales</taxon>
        <taxon>Hymenobacteraceae</taxon>
        <taxon>Hymenobacter</taxon>
    </lineage>
</organism>
<keyword evidence="3" id="KW-0540">Nuclease</keyword>
<feature type="domain" description="Restriction endonuclease type IV Mrr" evidence="1">
    <location>
        <begin position="168"/>
        <end position="287"/>
    </location>
</feature>
<keyword evidence="3" id="KW-0255">Endonuclease</keyword>
<keyword evidence="4" id="KW-1185">Reference proteome</keyword>
<dbReference type="Gene3D" id="3.40.1350.10">
    <property type="match status" value="1"/>
</dbReference>
<dbReference type="PANTHER" id="PTHR30015:SF7">
    <property type="entry name" value="TYPE IV METHYL-DIRECTED RESTRICTION ENZYME ECOKMRR"/>
    <property type="match status" value="1"/>
</dbReference>
<dbReference type="InterPro" id="IPR052906">
    <property type="entry name" value="Type_IV_Methyl-Rstrct_Enzyme"/>
</dbReference>
<comment type="caution">
    <text evidence="3">The sequence shown here is derived from an EMBL/GenBank/DDBJ whole genome shotgun (WGS) entry which is preliminary data.</text>
</comment>
<dbReference type="Pfam" id="PF14338">
    <property type="entry name" value="Mrr_N"/>
    <property type="match status" value="1"/>
</dbReference>
<protein>
    <submittedName>
        <fullName evidence="3">Restriction endonuclease</fullName>
    </submittedName>
</protein>